<sequence>MPLSRAVSHFQVEPAPPIFNNNNNKEQQNWMGSNSALEEGRRTSLGGLPTQVNSSASSMIDEKDGHGHIDIFDPKRPKLNLRERMHHFTWAWFTLPMSTGGLSLLVFAQPHKFPGLLGFGLFLYILNIIIFTTICSGMIARFFLHPGDFRKSVQHPREGFFFPTFFLSIATLITSTERYAVPDDSVSAWGIKTAFWAYVALSLLVAVGQYSYVFAAHNFELKTMMPTWILPIFPIMLSGTIASVIAERQPHNEAISIVIAGTTCQGLGMLVAMMMYSHMVGRLMAAGLPNREHRPGLFMNVGPPSFTALALIGMAKGIPDSFDAEADGTLDAPMIRTLAIIMAIFLWALALWWFGIALIAVLSSRPEYFHLGWWAMVFPNTGFILATVSIGNVLQNEAVLWVVSGMSICLFLTYCFVFYSHVRAVITQDIMYPGRDEDVNDH</sequence>
<feature type="transmembrane region" description="Helical" evidence="5">
    <location>
        <begin position="373"/>
        <end position="392"/>
    </location>
</feature>
<feature type="transmembrane region" description="Helical" evidence="5">
    <location>
        <begin position="195"/>
        <end position="215"/>
    </location>
</feature>
<comment type="subcellular location">
    <subcellularLocation>
        <location evidence="1">Membrane</location>
        <topology evidence="1">Multi-pass membrane protein</topology>
    </subcellularLocation>
</comment>
<feature type="transmembrane region" description="Helical" evidence="5">
    <location>
        <begin position="398"/>
        <end position="419"/>
    </location>
</feature>
<dbReference type="Gene3D" id="1.50.10.150">
    <property type="entry name" value="Voltage-dependent anion channel"/>
    <property type="match status" value="1"/>
</dbReference>
<dbReference type="Pfam" id="PF03595">
    <property type="entry name" value="SLAC1"/>
    <property type="match status" value="1"/>
</dbReference>
<proteinExistence type="predicted"/>
<evidence type="ECO:0000256" key="3">
    <source>
        <dbReference type="ARBA" id="ARBA00022989"/>
    </source>
</evidence>
<dbReference type="PANTHER" id="PTHR31162">
    <property type="entry name" value="MALIC ACID TRANSPORT PROTEIN-RELATED"/>
    <property type="match status" value="1"/>
</dbReference>
<evidence type="ECO:0008006" key="8">
    <source>
        <dbReference type="Google" id="ProtNLM"/>
    </source>
</evidence>
<keyword evidence="7" id="KW-1185">Reference proteome</keyword>
<dbReference type="AlphaFoldDB" id="A0AAN9UJA1"/>
<feature type="transmembrane region" description="Helical" evidence="5">
    <location>
        <begin position="227"/>
        <end position="245"/>
    </location>
</feature>
<evidence type="ECO:0000256" key="4">
    <source>
        <dbReference type="ARBA" id="ARBA00023136"/>
    </source>
</evidence>
<dbReference type="InterPro" id="IPR038665">
    <property type="entry name" value="Voltage-dep_anion_channel_sf"/>
</dbReference>
<name>A0AAN9UJA1_9PEZI</name>
<dbReference type="InterPro" id="IPR004695">
    <property type="entry name" value="SLAC1/Mae1/Ssu1/TehA"/>
</dbReference>
<feature type="transmembrane region" description="Helical" evidence="5">
    <location>
        <begin position="121"/>
        <end position="144"/>
    </location>
</feature>
<dbReference type="InterPro" id="IPR030185">
    <property type="entry name" value="Mae1"/>
</dbReference>
<protein>
    <recommendedName>
        <fullName evidence="8">Malic acid transport protein</fullName>
    </recommendedName>
</protein>
<evidence type="ECO:0000313" key="7">
    <source>
        <dbReference type="Proteomes" id="UP001320420"/>
    </source>
</evidence>
<evidence type="ECO:0000256" key="2">
    <source>
        <dbReference type="ARBA" id="ARBA00022692"/>
    </source>
</evidence>
<reference evidence="6 7" key="1">
    <citation type="submission" date="2024-02" db="EMBL/GenBank/DDBJ databases">
        <title>De novo assembly and annotation of 12 fungi associated with fruit tree decline syndrome in Ontario, Canada.</title>
        <authorList>
            <person name="Sulman M."/>
            <person name="Ellouze W."/>
            <person name="Ilyukhin E."/>
        </authorList>
    </citation>
    <scope>NUCLEOTIDE SEQUENCE [LARGE SCALE GENOMIC DNA]</scope>
    <source>
        <strain evidence="6 7">M11/M66-122</strain>
    </source>
</reference>
<feature type="transmembrane region" description="Helical" evidence="5">
    <location>
        <begin position="257"/>
        <end position="276"/>
    </location>
</feature>
<feature type="transmembrane region" description="Helical" evidence="5">
    <location>
        <begin position="88"/>
        <end position="109"/>
    </location>
</feature>
<evidence type="ECO:0000256" key="1">
    <source>
        <dbReference type="ARBA" id="ARBA00004141"/>
    </source>
</evidence>
<dbReference type="CDD" id="cd09317">
    <property type="entry name" value="TDT_Mae1_like"/>
    <property type="match status" value="1"/>
</dbReference>
<feature type="transmembrane region" description="Helical" evidence="5">
    <location>
        <begin position="338"/>
        <end position="361"/>
    </location>
</feature>
<dbReference type="EMBL" id="JAKJXP020000075">
    <property type="protein sequence ID" value="KAK7749289.1"/>
    <property type="molecule type" value="Genomic_DNA"/>
</dbReference>
<feature type="transmembrane region" description="Helical" evidence="5">
    <location>
        <begin position="297"/>
        <end position="318"/>
    </location>
</feature>
<dbReference type="GO" id="GO:0015140">
    <property type="term" value="F:malate transmembrane transporter activity"/>
    <property type="evidence" value="ECO:0007669"/>
    <property type="project" value="InterPro"/>
</dbReference>
<keyword evidence="2 5" id="KW-0812">Transmembrane</keyword>
<dbReference type="Proteomes" id="UP001320420">
    <property type="component" value="Unassembled WGS sequence"/>
</dbReference>
<keyword evidence="4 5" id="KW-0472">Membrane</keyword>
<feature type="transmembrane region" description="Helical" evidence="5">
    <location>
        <begin position="156"/>
        <end position="175"/>
    </location>
</feature>
<dbReference type="PANTHER" id="PTHR31162:SF0">
    <property type="entry name" value="MALIC ACID TRANSPORT PROTEIN"/>
    <property type="match status" value="1"/>
</dbReference>
<comment type="caution">
    <text evidence="6">The sequence shown here is derived from an EMBL/GenBank/DDBJ whole genome shotgun (WGS) entry which is preliminary data.</text>
</comment>
<keyword evidence="3 5" id="KW-1133">Transmembrane helix</keyword>
<gene>
    <name evidence="6" type="ORF">SLS62_008258</name>
</gene>
<organism evidence="6 7">
    <name type="scientific">Diatrype stigma</name>
    <dbReference type="NCBI Taxonomy" id="117547"/>
    <lineage>
        <taxon>Eukaryota</taxon>
        <taxon>Fungi</taxon>
        <taxon>Dikarya</taxon>
        <taxon>Ascomycota</taxon>
        <taxon>Pezizomycotina</taxon>
        <taxon>Sordariomycetes</taxon>
        <taxon>Xylariomycetidae</taxon>
        <taxon>Xylariales</taxon>
        <taxon>Diatrypaceae</taxon>
        <taxon>Diatrype</taxon>
    </lineage>
</organism>
<dbReference type="GO" id="GO:0016020">
    <property type="term" value="C:membrane"/>
    <property type="evidence" value="ECO:0007669"/>
    <property type="project" value="UniProtKB-SubCell"/>
</dbReference>
<evidence type="ECO:0000256" key="5">
    <source>
        <dbReference type="SAM" id="Phobius"/>
    </source>
</evidence>
<accession>A0AAN9UJA1</accession>
<evidence type="ECO:0000313" key="6">
    <source>
        <dbReference type="EMBL" id="KAK7749289.1"/>
    </source>
</evidence>